<name>K8F680_9CHLO</name>
<feature type="region of interest" description="Disordered" evidence="4">
    <location>
        <begin position="181"/>
        <end position="220"/>
    </location>
</feature>
<gene>
    <name evidence="6" type="ordered locus">Bathy16g02100</name>
</gene>
<dbReference type="eggNOG" id="KOG2553">
    <property type="taxonomic scope" value="Eukaryota"/>
</dbReference>
<dbReference type="InterPro" id="IPR020097">
    <property type="entry name" value="PsdUridine_synth_TruA_a/b_dom"/>
</dbReference>
<keyword evidence="3" id="KW-0413">Isomerase</keyword>
<feature type="compositionally biased region" description="Acidic residues" evidence="4">
    <location>
        <begin position="187"/>
        <end position="196"/>
    </location>
</feature>
<feature type="domain" description="Pseudouridine synthase I TruA alpha/beta" evidence="5">
    <location>
        <begin position="380"/>
        <end position="470"/>
    </location>
</feature>
<dbReference type="InterPro" id="IPR001406">
    <property type="entry name" value="PsdUridine_synth_TruA"/>
</dbReference>
<accession>K8F680</accession>
<dbReference type="GO" id="GO:1990481">
    <property type="term" value="P:mRNA pseudouridine synthesis"/>
    <property type="evidence" value="ECO:0007669"/>
    <property type="project" value="TreeGrafter"/>
</dbReference>
<organism evidence="6 7">
    <name type="scientific">Bathycoccus prasinos</name>
    <dbReference type="NCBI Taxonomy" id="41875"/>
    <lineage>
        <taxon>Eukaryota</taxon>
        <taxon>Viridiplantae</taxon>
        <taxon>Chlorophyta</taxon>
        <taxon>Mamiellophyceae</taxon>
        <taxon>Mamiellales</taxon>
        <taxon>Bathycoccaceae</taxon>
        <taxon>Bathycoccus</taxon>
    </lineage>
</organism>
<dbReference type="OrthoDB" id="10256309at2759"/>
<dbReference type="GeneID" id="19011243"/>
<dbReference type="InterPro" id="IPR020095">
    <property type="entry name" value="PsdUridine_synth_TruA_C"/>
</dbReference>
<dbReference type="EMBL" id="FO082263">
    <property type="protein sequence ID" value="CCO20320.1"/>
    <property type="molecule type" value="Genomic_DNA"/>
</dbReference>
<dbReference type="SUPFAM" id="SSF55120">
    <property type="entry name" value="Pseudouridine synthase"/>
    <property type="match status" value="2"/>
</dbReference>
<dbReference type="GO" id="GO:0031119">
    <property type="term" value="P:tRNA pseudouridine synthesis"/>
    <property type="evidence" value="ECO:0007669"/>
    <property type="project" value="TreeGrafter"/>
</dbReference>
<comment type="similarity">
    <text evidence="1">Belongs to the tRNA pseudouridine synthase TruA family.</text>
</comment>
<dbReference type="PANTHER" id="PTHR11142">
    <property type="entry name" value="PSEUDOURIDYLATE SYNTHASE"/>
    <property type="match status" value="1"/>
</dbReference>
<feature type="compositionally biased region" description="Acidic residues" evidence="4">
    <location>
        <begin position="327"/>
        <end position="350"/>
    </location>
</feature>
<dbReference type="GO" id="GO:0003723">
    <property type="term" value="F:RNA binding"/>
    <property type="evidence" value="ECO:0007669"/>
    <property type="project" value="InterPro"/>
</dbReference>
<dbReference type="InterPro" id="IPR020103">
    <property type="entry name" value="PsdUridine_synth_cat_dom_sf"/>
</dbReference>
<evidence type="ECO:0000256" key="3">
    <source>
        <dbReference type="ARBA" id="ARBA00023235"/>
    </source>
</evidence>
<keyword evidence="2" id="KW-0819">tRNA processing</keyword>
<evidence type="ECO:0000313" key="7">
    <source>
        <dbReference type="Proteomes" id="UP000198341"/>
    </source>
</evidence>
<dbReference type="Gene3D" id="3.30.70.580">
    <property type="entry name" value="Pseudouridine synthase I, catalytic domain, N-terminal subdomain"/>
    <property type="match status" value="1"/>
</dbReference>
<evidence type="ECO:0000256" key="4">
    <source>
        <dbReference type="SAM" id="MobiDB-lite"/>
    </source>
</evidence>
<dbReference type="GO" id="GO:0005634">
    <property type="term" value="C:nucleus"/>
    <property type="evidence" value="ECO:0007669"/>
    <property type="project" value="TreeGrafter"/>
</dbReference>
<dbReference type="AlphaFoldDB" id="K8F680"/>
<evidence type="ECO:0000259" key="5">
    <source>
        <dbReference type="Pfam" id="PF01416"/>
    </source>
</evidence>
<reference evidence="6 7" key="1">
    <citation type="submission" date="2011-10" db="EMBL/GenBank/DDBJ databases">
        <authorList>
            <person name="Genoscope - CEA"/>
        </authorList>
    </citation>
    <scope>NUCLEOTIDE SEQUENCE [LARGE SCALE GENOMIC DNA]</scope>
    <source>
        <strain evidence="6 7">RCC 1105</strain>
    </source>
</reference>
<evidence type="ECO:0000256" key="2">
    <source>
        <dbReference type="ARBA" id="ARBA00022694"/>
    </source>
</evidence>
<feature type="region of interest" description="Disordered" evidence="4">
    <location>
        <begin position="479"/>
        <end position="510"/>
    </location>
</feature>
<dbReference type="Proteomes" id="UP000198341">
    <property type="component" value="Chromosome 16"/>
</dbReference>
<dbReference type="Gene3D" id="3.30.70.660">
    <property type="entry name" value="Pseudouridine synthase I, catalytic domain, C-terminal subdomain"/>
    <property type="match status" value="1"/>
</dbReference>
<dbReference type="PANTHER" id="PTHR11142:SF9">
    <property type="entry name" value="TRNA PSEUDOURIDINE SYNTHASE-RELATED"/>
    <property type="match status" value="1"/>
</dbReference>
<dbReference type="Pfam" id="PF01416">
    <property type="entry name" value="PseudoU_synth_1"/>
    <property type="match status" value="1"/>
</dbReference>
<feature type="region of interest" description="Disordered" evidence="4">
    <location>
        <begin position="299"/>
        <end position="355"/>
    </location>
</feature>
<dbReference type="InterPro" id="IPR020094">
    <property type="entry name" value="TruA/RsuA/RluB/E/F_N"/>
</dbReference>
<evidence type="ECO:0000313" key="6">
    <source>
        <dbReference type="EMBL" id="CCO20320.1"/>
    </source>
</evidence>
<dbReference type="STRING" id="41875.K8F680"/>
<keyword evidence="7" id="KW-1185">Reference proteome</keyword>
<feature type="compositionally biased region" description="Basic residues" evidence="4">
    <location>
        <begin position="314"/>
        <end position="323"/>
    </location>
</feature>
<dbReference type="GO" id="GO:0009982">
    <property type="term" value="F:pseudouridine synthase activity"/>
    <property type="evidence" value="ECO:0007669"/>
    <property type="project" value="InterPro"/>
</dbReference>
<feature type="compositionally biased region" description="Acidic residues" evidence="4">
    <location>
        <begin position="488"/>
        <end position="499"/>
    </location>
</feature>
<protein>
    <recommendedName>
        <fullName evidence="5">Pseudouridine synthase I TruA alpha/beta domain-containing protein</fullName>
    </recommendedName>
</protein>
<sequence length="593" mass="68301">MVQVFCGSSTSRNRNTFTRFFSPQKQIRRRNCIVANSSSSFQREQQRTIRGISLLNETDNKNVHPSHVLCPDDFMPSPTDDEDATKFELPRKKIPIALVLAYVGDTFKGNTQNVMLPRGSTVDDVIEDAIYKAGGILFSNYRSKGLSRLKWSRSSRTDKGVSSLFTVVGLRMEAPVRAYGGGKEVVGEEETNDEEDERKSSSRNRSSKRSEEEEEEDDAEAKALIVEKINRHLPTDTVKAFACFKATKSFDARRAAISRTYEYLLPLKCLRDDKNGELEMFREALKTFEGSHPFHNYTKRGLYGAGKGNDKNRKGGRGNRNKKNALTEDDDGLGETSSSEEQELEEEEEKELPKRIETSGKHTYWLLEKDVDDLVHVMHYRRIHEFTCSKEPEIIEGFESYPFVRVKVYGESFMLHQIRKMIATAVLVALDSEETPTMPLSFIKASLCRPCRVVTPMAPPLTLFLTGAEFMSFRKTNHEEKTRAAKAEEEEESEEEDDKETEKGKLRSLTISEETKNDIDRFRREHLYPKLAESFSNQDWDFFIENVRNVEPTREEYLNIVKQYESYDEMRKIRAKEKEEEEEEASMIEKSLL</sequence>
<evidence type="ECO:0000256" key="1">
    <source>
        <dbReference type="ARBA" id="ARBA00009375"/>
    </source>
</evidence>
<proteinExistence type="inferred from homology"/>
<dbReference type="RefSeq" id="XP_007508703.1">
    <property type="nucleotide sequence ID" value="XM_007508641.1"/>
</dbReference>
<dbReference type="KEGG" id="bpg:Bathy16g02100"/>